<accession>A0A6B3N7L2</accession>
<comment type="caution">
    <text evidence="1">The sequence shown here is derived from an EMBL/GenBank/DDBJ whole genome shotgun (WGS) entry which is preliminary data.</text>
</comment>
<reference evidence="1" key="1">
    <citation type="submission" date="2019-11" db="EMBL/GenBank/DDBJ databases">
        <title>Genomic insights into an expanded diversity of filamentous marine cyanobacteria reveals the extraordinary biosynthetic potential of Moorea and Okeania.</title>
        <authorList>
            <person name="Ferreira Leao T."/>
            <person name="Wang M."/>
            <person name="Moss N."/>
            <person name="Da Silva R."/>
            <person name="Sanders J."/>
            <person name="Nurk S."/>
            <person name="Gurevich A."/>
            <person name="Humphrey G."/>
            <person name="Reher R."/>
            <person name="Zhu Q."/>
            <person name="Belda-Ferre P."/>
            <person name="Glukhov E."/>
            <person name="Rex R."/>
            <person name="Dorrestein P.C."/>
            <person name="Knight R."/>
            <person name="Pevzner P."/>
            <person name="Gerwick W.H."/>
            <person name="Gerwick L."/>
        </authorList>
    </citation>
    <scope>NUCLEOTIDE SEQUENCE</scope>
    <source>
        <strain evidence="1">SIO1C4</strain>
    </source>
</reference>
<dbReference type="EMBL" id="JAAHFQ010000051">
    <property type="protein sequence ID" value="NER26815.1"/>
    <property type="molecule type" value="Genomic_DNA"/>
</dbReference>
<organism evidence="1">
    <name type="scientific">Symploca sp. SIO1C4</name>
    <dbReference type="NCBI Taxonomy" id="2607765"/>
    <lineage>
        <taxon>Bacteria</taxon>
        <taxon>Bacillati</taxon>
        <taxon>Cyanobacteriota</taxon>
        <taxon>Cyanophyceae</taxon>
        <taxon>Coleofasciculales</taxon>
        <taxon>Coleofasciculaceae</taxon>
        <taxon>Symploca</taxon>
    </lineage>
</organism>
<protein>
    <submittedName>
        <fullName evidence="1">Uncharacterized protein</fullName>
    </submittedName>
</protein>
<sequence>MANQHIQYEDSEDALSNIQVELLDLLLQPEEDFYPWNPAELETEAYFTQLEKEFLLEYPQDTQAIKGRSQAFFRQLHQCWESAESSVVDSLEASLLKQFGLSLPQTWLEEIANKARQVFSSNLSLAEQLVLCVQPLLPNWTEEDLSIFARPLALPMRSKSELGSEGDDGAVESLEWTELSQIEQVRLSLKVAHSAIVQLQSEPGSCL</sequence>
<dbReference type="AlphaFoldDB" id="A0A6B3N7L2"/>
<proteinExistence type="predicted"/>
<name>A0A6B3N7L2_9CYAN</name>
<evidence type="ECO:0000313" key="1">
    <source>
        <dbReference type="EMBL" id="NER26815.1"/>
    </source>
</evidence>
<gene>
    <name evidence="1" type="ORF">F6J89_04090</name>
</gene>